<dbReference type="PANTHER" id="PTHR10612">
    <property type="entry name" value="APOLIPOPROTEIN D"/>
    <property type="match status" value="1"/>
</dbReference>
<dbReference type="GO" id="GO:0000302">
    <property type="term" value="P:response to reactive oxygen species"/>
    <property type="evidence" value="ECO:0007669"/>
    <property type="project" value="TreeGrafter"/>
</dbReference>
<dbReference type="OrthoDB" id="565904at2759"/>
<dbReference type="PIRSF" id="PIRSF036893">
    <property type="entry name" value="Lipocalin_ApoD"/>
    <property type="match status" value="1"/>
</dbReference>
<dbReference type="EnsemblMetazoa" id="PPAI005630-RA">
    <property type="protein sequence ID" value="PPAI005630-PA"/>
    <property type="gene ID" value="PPAI005630"/>
</dbReference>
<evidence type="ECO:0000256" key="3">
    <source>
        <dbReference type="PIRNR" id="PIRNR036893"/>
    </source>
</evidence>
<dbReference type="PRINTS" id="PR01273">
    <property type="entry name" value="INVTBRTCOLOR"/>
</dbReference>
<dbReference type="GO" id="GO:0031409">
    <property type="term" value="F:pigment binding"/>
    <property type="evidence" value="ECO:0007669"/>
    <property type="project" value="InterPro"/>
</dbReference>
<dbReference type="RefSeq" id="XP_055709667.1">
    <property type="nucleotide sequence ID" value="XM_055853692.1"/>
</dbReference>
<dbReference type="VEuPathDB" id="VectorBase:PPAPM1_000408"/>
<dbReference type="EMBL" id="AJVK01031154">
    <property type="status" value="NOT_ANNOTATED_CDS"/>
    <property type="molecule type" value="Genomic_DNA"/>
</dbReference>
<dbReference type="EMBL" id="AJVK01031156">
    <property type="status" value="NOT_ANNOTATED_CDS"/>
    <property type="molecule type" value="Genomic_DNA"/>
</dbReference>
<dbReference type="InterPro" id="IPR003057">
    <property type="entry name" value="Invtbrt_color"/>
</dbReference>
<feature type="signal peptide" evidence="3">
    <location>
        <begin position="1"/>
        <end position="19"/>
    </location>
</feature>
<evidence type="ECO:0000256" key="1">
    <source>
        <dbReference type="ARBA" id="ARBA00006889"/>
    </source>
</evidence>
<organism evidence="5 6">
    <name type="scientific">Phlebotomus papatasi</name>
    <name type="common">Sandfly</name>
    <dbReference type="NCBI Taxonomy" id="29031"/>
    <lineage>
        <taxon>Eukaryota</taxon>
        <taxon>Metazoa</taxon>
        <taxon>Ecdysozoa</taxon>
        <taxon>Arthropoda</taxon>
        <taxon>Hexapoda</taxon>
        <taxon>Insecta</taxon>
        <taxon>Pterygota</taxon>
        <taxon>Neoptera</taxon>
        <taxon>Endopterygota</taxon>
        <taxon>Diptera</taxon>
        <taxon>Nematocera</taxon>
        <taxon>Psychodoidea</taxon>
        <taxon>Psychodidae</taxon>
        <taxon>Phlebotomus</taxon>
        <taxon>Phlebotomus</taxon>
    </lineage>
</organism>
<feature type="domain" description="Lipocalin/cytosolic fatty-acid binding" evidence="4">
    <location>
        <begin position="39"/>
        <end position="169"/>
    </location>
</feature>
<accession>A0A1B0EYE2</accession>
<dbReference type="PANTHER" id="PTHR10612:SF62">
    <property type="entry name" value="LIPOCALIN_CYTOSOLIC FATTY-ACID BINDING DOMAIN-CONTAINING PROTEIN"/>
    <property type="match status" value="1"/>
</dbReference>
<dbReference type="InterPro" id="IPR022272">
    <property type="entry name" value="Lipocalin_CS"/>
</dbReference>
<dbReference type="GO" id="GO:0006629">
    <property type="term" value="P:lipid metabolic process"/>
    <property type="evidence" value="ECO:0007669"/>
    <property type="project" value="TreeGrafter"/>
</dbReference>
<keyword evidence="2" id="KW-1015">Disulfide bond</keyword>
<keyword evidence="6" id="KW-1185">Reference proteome</keyword>
<dbReference type="EMBL" id="AJVK01031155">
    <property type="status" value="NOT_ANNOTATED_CDS"/>
    <property type="molecule type" value="Genomic_DNA"/>
</dbReference>
<dbReference type="KEGG" id="ppap:129805644"/>
<dbReference type="Proteomes" id="UP000092462">
    <property type="component" value="Unassembled WGS sequence"/>
</dbReference>
<protein>
    <recommendedName>
        <fullName evidence="4">Lipocalin/cytosolic fatty-acid binding domain-containing protein</fullName>
    </recommendedName>
</protein>
<dbReference type="GeneID" id="129805644"/>
<keyword evidence="3" id="KW-0732">Signal</keyword>
<dbReference type="InterPro" id="IPR022271">
    <property type="entry name" value="Lipocalin_ApoD"/>
</dbReference>
<evidence type="ECO:0000259" key="4">
    <source>
        <dbReference type="Pfam" id="PF08212"/>
    </source>
</evidence>
<proteinExistence type="inferred from homology"/>
<evidence type="ECO:0000313" key="6">
    <source>
        <dbReference type="Proteomes" id="UP000092462"/>
    </source>
</evidence>
<dbReference type="Pfam" id="PF08212">
    <property type="entry name" value="Lipocalin_2"/>
    <property type="match status" value="1"/>
</dbReference>
<dbReference type="AlphaFoldDB" id="A0A1B0EYE2"/>
<name>A0A1B0EYE2_PHLPP</name>
<reference evidence="5" key="1">
    <citation type="submission" date="2022-08" db="UniProtKB">
        <authorList>
            <consortium name="EnsemblMetazoa"/>
        </authorList>
    </citation>
    <scope>IDENTIFICATION</scope>
    <source>
        <strain evidence="5">Israel</strain>
    </source>
</reference>
<dbReference type="InterPro" id="IPR000566">
    <property type="entry name" value="Lipocln_cytosolic_FA-bd_dom"/>
</dbReference>
<comment type="similarity">
    <text evidence="1 3">Belongs to the calycin superfamily. Lipocalin family.</text>
</comment>
<dbReference type="SUPFAM" id="SSF50814">
    <property type="entry name" value="Lipocalins"/>
    <property type="match status" value="1"/>
</dbReference>
<evidence type="ECO:0000256" key="2">
    <source>
        <dbReference type="ARBA" id="ARBA00023157"/>
    </source>
</evidence>
<dbReference type="PROSITE" id="PS00213">
    <property type="entry name" value="LIPOCALIN"/>
    <property type="match status" value="1"/>
</dbReference>
<dbReference type="GO" id="GO:0005737">
    <property type="term" value="C:cytoplasm"/>
    <property type="evidence" value="ECO:0007669"/>
    <property type="project" value="TreeGrafter"/>
</dbReference>
<dbReference type="InterPro" id="IPR012674">
    <property type="entry name" value="Calycin"/>
</dbReference>
<dbReference type="Gene3D" id="2.40.128.20">
    <property type="match status" value="1"/>
</dbReference>
<sequence>MLSISVIGAVLVIVPVALGTVHMEGRCPNYIPVPNFNRSQFLGEWYEIQRLELDELLNADCVHVNYAMNVDGSTVNVRQRMQILENSPRTIEKRGYARYIDPTGRLVMIYNETDPTASIFDYYITHTDYHGYLIATSCENVNNTHYAESAWVMSRGRTLPPSALTVVNQATQHWNPAYFRHTNQDTRVCSSSHKMALASIILLMALLTILFLR</sequence>
<feature type="chain" id="PRO_5036530428" description="Lipocalin/cytosolic fatty-acid binding domain-containing protein" evidence="3">
    <location>
        <begin position="20"/>
        <end position="213"/>
    </location>
</feature>
<evidence type="ECO:0000313" key="5">
    <source>
        <dbReference type="EnsemblMetazoa" id="PPAI005630-PA"/>
    </source>
</evidence>
<dbReference type="VEuPathDB" id="VectorBase:PPAI005630"/>